<dbReference type="Proteomes" id="UP000031668">
    <property type="component" value="Unassembled WGS sequence"/>
</dbReference>
<gene>
    <name evidence="4" type="ORF">RF11_13376</name>
</gene>
<evidence type="ECO:0000313" key="5">
    <source>
        <dbReference type="Proteomes" id="UP000031668"/>
    </source>
</evidence>
<dbReference type="AlphaFoldDB" id="A0A0C2M765"/>
<keyword evidence="5" id="KW-1185">Reference proteome</keyword>
<keyword evidence="4" id="KW-0418">Kinase</keyword>
<name>A0A0C2M765_THEKT</name>
<evidence type="ECO:0000256" key="1">
    <source>
        <dbReference type="PROSITE-ProRule" id="PRU00191"/>
    </source>
</evidence>
<sequence>MTIENSTPNTKNDAAESNKKIPKKVKSISEIFYDHSQKTRARNYLAKFGSHGSFLLSYDAINNCYILEVQDQSSARFLYRVRDAKNRRFFMDPRFTFPTIEKLIEFHQTPNDSKIMVLGDPISRTEVEKYALI</sequence>
<dbReference type="OrthoDB" id="9924021at2759"/>
<organism evidence="4 5">
    <name type="scientific">Thelohanellus kitauei</name>
    <name type="common">Myxosporean</name>
    <dbReference type="NCBI Taxonomy" id="669202"/>
    <lineage>
        <taxon>Eukaryota</taxon>
        <taxon>Metazoa</taxon>
        <taxon>Cnidaria</taxon>
        <taxon>Myxozoa</taxon>
        <taxon>Myxosporea</taxon>
        <taxon>Bivalvulida</taxon>
        <taxon>Platysporina</taxon>
        <taxon>Myxobolidae</taxon>
        <taxon>Thelohanellus</taxon>
    </lineage>
</organism>
<dbReference type="PROSITE" id="PS50001">
    <property type="entry name" value="SH2"/>
    <property type="match status" value="1"/>
</dbReference>
<proteinExistence type="predicted"/>
<keyword evidence="4" id="KW-0808">Transferase</keyword>
<reference evidence="4 5" key="1">
    <citation type="journal article" date="2014" name="Genome Biol. Evol.">
        <title>The genome of the myxosporean Thelohanellus kitauei shows adaptations to nutrient acquisition within its fish host.</title>
        <authorList>
            <person name="Yang Y."/>
            <person name="Xiong J."/>
            <person name="Zhou Z."/>
            <person name="Huo F."/>
            <person name="Miao W."/>
            <person name="Ran C."/>
            <person name="Liu Y."/>
            <person name="Zhang J."/>
            <person name="Feng J."/>
            <person name="Wang M."/>
            <person name="Wang M."/>
            <person name="Wang L."/>
            <person name="Yao B."/>
        </authorList>
    </citation>
    <scope>NUCLEOTIDE SEQUENCE [LARGE SCALE GENOMIC DNA]</scope>
    <source>
        <strain evidence="4">Wuqing</strain>
    </source>
</reference>
<feature type="compositionally biased region" description="Polar residues" evidence="2">
    <location>
        <begin position="1"/>
        <end position="12"/>
    </location>
</feature>
<accession>A0A0C2M765</accession>
<evidence type="ECO:0000259" key="3">
    <source>
        <dbReference type="PROSITE" id="PS50001"/>
    </source>
</evidence>
<dbReference type="GO" id="GO:0016301">
    <property type="term" value="F:kinase activity"/>
    <property type="evidence" value="ECO:0007669"/>
    <property type="project" value="UniProtKB-KW"/>
</dbReference>
<dbReference type="EMBL" id="JWZT01005751">
    <property type="protein sequence ID" value="KII60214.1"/>
    <property type="molecule type" value="Genomic_DNA"/>
</dbReference>
<dbReference type="InterPro" id="IPR036860">
    <property type="entry name" value="SH2_dom_sf"/>
</dbReference>
<protein>
    <submittedName>
        <fullName evidence="4">Proto-oncogene tyrosine-protein kinase LCK</fullName>
    </submittedName>
</protein>
<evidence type="ECO:0000313" key="4">
    <source>
        <dbReference type="EMBL" id="KII60214.1"/>
    </source>
</evidence>
<feature type="domain" description="SH2" evidence="3">
    <location>
        <begin position="31"/>
        <end position="122"/>
    </location>
</feature>
<dbReference type="InterPro" id="IPR000980">
    <property type="entry name" value="SH2"/>
</dbReference>
<comment type="caution">
    <text evidence="4">The sequence shown here is derived from an EMBL/GenBank/DDBJ whole genome shotgun (WGS) entry which is preliminary data.</text>
</comment>
<dbReference type="Gene3D" id="3.30.505.10">
    <property type="entry name" value="SH2 domain"/>
    <property type="match status" value="1"/>
</dbReference>
<keyword evidence="1" id="KW-0727">SH2 domain</keyword>
<dbReference type="SUPFAM" id="SSF55550">
    <property type="entry name" value="SH2 domain"/>
    <property type="match status" value="1"/>
</dbReference>
<evidence type="ECO:0000256" key="2">
    <source>
        <dbReference type="SAM" id="MobiDB-lite"/>
    </source>
</evidence>
<feature type="region of interest" description="Disordered" evidence="2">
    <location>
        <begin position="1"/>
        <end position="20"/>
    </location>
</feature>